<evidence type="ECO:0000313" key="1">
    <source>
        <dbReference type="EMBL" id="KKN81661.1"/>
    </source>
</evidence>
<dbReference type="AlphaFoldDB" id="A0A0F9W7K2"/>
<protein>
    <submittedName>
        <fullName evidence="1">Uncharacterized protein</fullName>
    </submittedName>
</protein>
<reference evidence="1" key="1">
    <citation type="journal article" date="2015" name="Nature">
        <title>Complex archaea that bridge the gap between prokaryotes and eukaryotes.</title>
        <authorList>
            <person name="Spang A."/>
            <person name="Saw J.H."/>
            <person name="Jorgensen S.L."/>
            <person name="Zaremba-Niedzwiedzka K."/>
            <person name="Martijn J."/>
            <person name="Lind A.E."/>
            <person name="van Eijk R."/>
            <person name="Schleper C."/>
            <person name="Guy L."/>
            <person name="Ettema T.J."/>
        </authorList>
    </citation>
    <scope>NUCLEOTIDE SEQUENCE</scope>
</reference>
<gene>
    <name evidence="1" type="ORF">LCGC14_0317370</name>
</gene>
<comment type="caution">
    <text evidence="1">The sequence shown here is derived from an EMBL/GenBank/DDBJ whole genome shotgun (WGS) entry which is preliminary data.</text>
</comment>
<dbReference type="GO" id="GO:0006310">
    <property type="term" value="P:DNA recombination"/>
    <property type="evidence" value="ECO:0007669"/>
    <property type="project" value="InterPro"/>
</dbReference>
<dbReference type="GO" id="GO:0015074">
    <property type="term" value="P:DNA integration"/>
    <property type="evidence" value="ECO:0007669"/>
    <property type="project" value="InterPro"/>
</dbReference>
<accession>A0A0F9W7K2</accession>
<dbReference type="EMBL" id="LAZR01000212">
    <property type="protein sequence ID" value="KKN81661.1"/>
    <property type="molecule type" value="Genomic_DNA"/>
</dbReference>
<proteinExistence type="predicted"/>
<dbReference type="GO" id="GO:0003677">
    <property type="term" value="F:DNA binding"/>
    <property type="evidence" value="ECO:0007669"/>
    <property type="project" value="InterPro"/>
</dbReference>
<dbReference type="InterPro" id="IPR013762">
    <property type="entry name" value="Integrase-like_cat_sf"/>
</dbReference>
<name>A0A0F9W7K2_9ZZZZ</name>
<organism evidence="1">
    <name type="scientific">marine sediment metagenome</name>
    <dbReference type="NCBI Taxonomy" id="412755"/>
    <lineage>
        <taxon>unclassified sequences</taxon>
        <taxon>metagenomes</taxon>
        <taxon>ecological metagenomes</taxon>
    </lineage>
</organism>
<dbReference type="Gene3D" id="1.10.443.10">
    <property type="entry name" value="Intergrase catalytic core"/>
    <property type="match status" value="1"/>
</dbReference>
<sequence>MAQVIQFTPKKELTAQKNLQNLITLSRDHLVLWADNPGFNWENNYWPVLNRTIRFTNYEHRDLHPSKTPEAHQLMHPVFIEFAKSYLRYRHTVKPHTGIGRDMHVLRFLELVLRQDMGVPDITKVNQGHFDQVMAMLRPLSQRQHIASMLVGTLKTLADFFIVTSSAHYWRHPYVGAASYDFTNGAYADAETKSAKLPDQDALLAIAEVFGRGHTQNLKDVDTMITSITCLLLSTPMRISEVLRLRVDCLRVGTDINGKTQHYINYWTPKIKEFVPKAVPGTMAPHATAAIERLKHITEEGRQLARYMEGNPINFYRHRNCPDIPDDQELTPKQLLEALGFKTRSSGETFIHSHTGGHSLTGFTLNSLWQLVLAEHRKNNPHFPYQEPVDIKRNKPLKMSESLMCFLRFQFGVRSNTSPILLSPFNNSYFSMRLEAPTSDKKKGLCFFTRHGFEATKLKSHSLRHMLNRLARRSGISIDTITTWSSRASPHQSLTYINDDPHEAASKGAVLLEMQQAQTHKAPITDEEAEIKSQGPFHRSRFGLCRRSWRAGPCNRFADCLNCSELLICKGDNLAVSAVAKDREHLVRTFNAAKAAVDKGERAASRWIQVAEPQIERLGQLLSILNDESIPDGSPIELSDSTNFSHEQVTVEDKAASIGVKLLDRKDLGIEYGNELLACLDLLRNPESA</sequence>